<dbReference type="PANTHER" id="PTHR42781">
    <property type="entry name" value="SPERMIDINE/PUTRESCINE IMPORT ATP-BINDING PROTEIN POTA"/>
    <property type="match status" value="1"/>
</dbReference>
<evidence type="ECO:0000313" key="3">
    <source>
        <dbReference type="EMBL" id="KKL83114.1"/>
    </source>
</evidence>
<feature type="domain" description="ABC transporter" evidence="2">
    <location>
        <begin position="1"/>
        <end position="185"/>
    </location>
</feature>
<dbReference type="Pfam" id="PF00005">
    <property type="entry name" value="ABC_tran"/>
    <property type="match status" value="1"/>
</dbReference>
<sequence length="258" mass="28178">LEPVRDGRVLVNGLVFSSGSRTLEPEKRRIGMVFQDYALFPHLSVADNVGFGLREGSRAQKKARVSELLSAVGCRSLGGKFPHELSGGQQQRLALARALAPKPDLLLMDEPFSNLDVVLREKLSMQVRQILKEAGITAMIVTHNHLEAFAIADRIGVLNKGRLEQWDTAHNIYHLPASTFVAGFIGEGTLVQGRVVSKDKVITGLGNLVGRFSSPCRQGCSVEVLIRPDDLVHDDASPVKARVVQRTSGEQASSIRLR</sequence>
<evidence type="ECO:0000256" key="1">
    <source>
        <dbReference type="ARBA" id="ARBA00022448"/>
    </source>
</evidence>
<organism evidence="3">
    <name type="scientific">marine sediment metagenome</name>
    <dbReference type="NCBI Taxonomy" id="412755"/>
    <lineage>
        <taxon>unclassified sequences</taxon>
        <taxon>metagenomes</taxon>
        <taxon>ecological metagenomes</taxon>
    </lineage>
</organism>
<dbReference type="Gene3D" id="2.40.50.100">
    <property type="match status" value="1"/>
</dbReference>
<proteinExistence type="predicted"/>
<evidence type="ECO:0000259" key="2">
    <source>
        <dbReference type="PROSITE" id="PS50893"/>
    </source>
</evidence>
<dbReference type="InterPro" id="IPR017871">
    <property type="entry name" value="ABC_transporter-like_CS"/>
</dbReference>
<dbReference type="SUPFAM" id="SSF52540">
    <property type="entry name" value="P-loop containing nucleoside triphosphate hydrolases"/>
    <property type="match status" value="1"/>
</dbReference>
<dbReference type="GO" id="GO:0016887">
    <property type="term" value="F:ATP hydrolysis activity"/>
    <property type="evidence" value="ECO:0007669"/>
    <property type="project" value="InterPro"/>
</dbReference>
<reference evidence="3" key="1">
    <citation type="journal article" date="2015" name="Nature">
        <title>Complex archaea that bridge the gap between prokaryotes and eukaryotes.</title>
        <authorList>
            <person name="Spang A."/>
            <person name="Saw J.H."/>
            <person name="Jorgensen S.L."/>
            <person name="Zaremba-Niedzwiedzka K."/>
            <person name="Martijn J."/>
            <person name="Lind A.E."/>
            <person name="van Eijk R."/>
            <person name="Schleper C."/>
            <person name="Guy L."/>
            <person name="Ettema T.J."/>
        </authorList>
    </citation>
    <scope>NUCLEOTIDE SEQUENCE</scope>
</reference>
<protein>
    <recommendedName>
        <fullName evidence="2">ABC transporter domain-containing protein</fullName>
    </recommendedName>
</protein>
<dbReference type="EMBL" id="LAZR01022078">
    <property type="protein sequence ID" value="KKL83114.1"/>
    <property type="molecule type" value="Genomic_DNA"/>
</dbReference>
<dbReference type="InterPro" id="IPR003439">
    <property type="entry name" value="ABC_transporter-like_ATP-bd"/>
</dbReference>
<dbReference type="PROSITE" id="PS00211">
    <property type="entry name" value="ABC_TRANSPORTER_1"/>
    <property type="match status" value="1"/>
</dbReference>
<name>A0A0F9F9P7_9ZZZZ</name>
<comment type="caution">
    <text evidence="3">The sequence shown here is derived from an EMBL/GenBank/DDBJ whole genome shotgun (WGS) entry which is preliminary data.</text>
</comment>
<dbReference type="AlphaFoldDB" id="A0A0F9F9P7"/>
<keyword evidence="1" id="KW-0813">Transport</keyword>
<dbReference type="Gene3D" id="3.40.50.300">
    <property type="entry name" value="P-loop containing nucleotide triphosphate hydrolases"/>
    <property type="match status" value="1"/>
</dbReference>
<dbReference type="PANTHER" id="PTHR42781:SF4">
    <property type="entry name" value="SPERMIDINE_PUTRESCINE IMPORT ATP-BINDING PROTEIN POTA"/>
    <property type="match status" value="1"/>
</dbReference>
<dbReference type="PROSITE" id="PS50893">
    <property type="entry name" value="ABC_TRANSPORTER_2"/>
    <property type="match status" value="1"/>
</dbReference>
<dbReference type="GO" id="GO:0005524">
    <property type="term" value="F:ATP binding"/>
    <property type="evidence" value="ECO:0007669"/>
    <property type="project" value="InterPro"/>
</dbReference>
<dbReference type="InterPro" id="IPR027417">
    <property type="entry name" value="P-loop_NTPase"/>
</dbReference>
<feature type="non-terminal residue" evidence="3">
    <location>
        <position position="1"/>
    </location>
</feature>
<gene>
    <name evidence="3" type="ORF">LCGC14_1978010</name>
</gene>
<dbReference type="InterPro" id="IPR050093">
    <property type="entry name" value="ABC_SmlMolc_Importer"/>
</dbReference>
<accession>A0A0F9F9P7</accession>